<dbReference type="GO" id="GO:0016757">
    <property type="term" value="F:glycosyltransferase activity"/>
    <property type="evidence" value="ECO:0007669"/>
    <property type="project" value="UniProtKB-KW"/>
</dbReference>
<dbReference type="InterPro" id="IPR001173">
    <property type="entry name" value="Glyco_trans_2-like"/>
</dbReference>
<dbReference type="Proteomes" id="UP000181969">
    <property type="component" value="Unassembled WGS sequence"/>
</dbReference>
<dbReference type="SUPFAM" id="SSF53448">
    <property type="entry name" value="Nucleotide-diphospho-sugar transferases"/>
    <property type="match status" value="1"/>
</dbReference>
<dbReference type="PANTHER" id="PTHR22916">
    <property type="entry name" value="GLYCOSYLTRANSFERASE"/>
    <property type="match status" value="1"/>
</dbReference>
<dbReference type="Gene3D" id="3.90.550.10">
    <property type="entry name" value="Spore Coat Polysaccharide Biosynthesis Protein SpsA, Chain A"/>
    <property type="match status" value="1"/>
</dbReference>
<evidence type="ECO:0000313" key="5">
    <source>
        <dbReference type="Proteomes" id="UP000181969"/>
    </source>
</evidence>
<dbReference type="PANTHER" id="PTHR22916:SF51">
    <property type="entry name" value="GLYCOSYLTRANSFERASE EPSH-RELATED"/>
    <property type="match status" value="1"/>
</dbReference>
<feature type="domain" description="Glycosyltransferase 2-like" evidence="3">
    <location>
        <begin position="10"/>
        <end position="173"/>
    </location>
</feature>
<reference evidence="4 5" key="1">
    <citation type="submission" date="2016-10" db="EMBL/GenBank/DDBJ databases">
        <authorList>
            <person name="de Groot N.N."/>
        </authorList>
    </citation>
    <scope>NUCLEOTIDE SEQUENCE [LARGE SCALE GENOMIC DNA]</scope>
    <source>
        <strain evidence="4 5">M79</strain>
    </source>
</reference>
<dbReference type="EMBL" id="FOTJ01000003">
    <property type="protein sequence ID" value="SFL26724.1"/>
    <property type="molecule type" value="Genomic_DNA"/>
</dbReference>
<evidence type="ECO:0000259" key="3">
    <source>
        <dbReference type="Pfam" id="PF00535"/>
    </source>
</evidence>
<dbReference type="CDD" id="cd00761">
    <property type="entry name" value="Glyco_tranf_GTA_type"/>
    <property type="match status" value="1"/>
</dbReference>
<sequence>MANPDLPLISVIVPVYNAEQYLAECLDSILGQTYQNLEVILINDGSTDNSLKVIEEYAENDVRIKAFSIENSGPAKCRNFGLEHFSGDYLMFIDSDDYICKDLIENLFSYIKADHEIAMCKFSKDAHKVGTGDKRLITQTELFVDSVKQMYSPSFASSGPVCKLYGRKIFDKLRFPTIAMYEDAAISLQALSFASKVSFIDYYGYYYRFNPESITNTKISEKNFAIFDKNRIVLDFIAKYEPEAYDLAKKICINDNDYVMLESTRVKGKISNELFSRLFRQNQEFSKGMGWRRLVYLNPSILYIGLKIINKMYYNDRVRNFFKKVLGV</sequence>
<proteinExistence type="predicted"/>
<dbReference type="OrthoDB" id="396512at2"/>
<keyword evidence="1" id="KW-0328">Glycosyltransferase</keyword>
<accession>A0A1I4G9Q8</accession>
<dbReference type="Pfam" id="PF00535">
    <property type="entry name" value="Glycos_transf_2"/>
    <property type="match status" value="1"/>
</dbReference>
<protein>
    <recommendedName>
        <fullName evidence="3">Glycosyltransferase 2-like domain-containing protein</fullName>
    </recommendedName>
</protein>
<name>A0A1I4G9Q8_9LACT</name>
<dbReference type="RefSeq" id="WP_074750795.1">
    <property type="nucleotide sequence ID" value="NZ_FOTJ01000003.1"/>
</dbReference>
<keyword evidence="2" id="KW-0808">Transferase</keyword>
<evidence type="ECO:0000256" key="2">
    <source>
        <dbReference type="ARBA" id="ARBA00022679"/>
    </source>
</evidence>
<evidence type="ECO:0000256" key="1">
    <source>
        <dbReference type="ARBA" id="ARBA00022676"/>
    </source>
</evidence>
<organism evidence="4 5">
    <name type="scientific">Lactococcus garvieae</name>
    <dbReference type="NCBI Taxonomy" id="1363"/>
    <lineage>
        <taxon>Bacteria</taxon>
        <taxon>Bacillati</taxon>
        <taxon>Bacillota</taxon>
        <taxon>Bacilli</taxon>
        <taxon>Lactobacillales</taxon>
        <taxon>Streptococcaceae</taxon>
        <taxon>Lactococcus</taxon>
    </lineage>
</organism>
<dbReference type="InterPro" id="IPR029044">
    <property type="entry name" value="Nucleotide-diphossugar_trans"/>
</dbReference>
<gene>
    <name evidence="4" type="ORF">SAMN05216438_103150</name>
</gene>
<dbReference type="AlphaFoldDB" id="A0A1I4G9Q8"/>
<evidence type="ECO:0000313" key="4">
    <source>
        <dbReference type="EMBL" id="SFL26724.1"/>
    </source>
</evidence>